<proteinExistence type="predicted"/>
<organism evidence="1 2">
    <name type="scientific">Enterococcus entomosocium</name>
    <dbReference type="NCBI Taxonomy" id="3034352"/>
    <lineage>
        <taxon>Bacteria</taxon>
        <taxon>Bacillati</taxon>
        <taxon>Bacillota</taxon>
        <taxon>Bacilli</taxon>
        <taxon>Lactobacillales</taxon>
        <taxon>Enterococcaceae</taxon>
        <taxon>Enterococcus</taxon>
    </lineage>
</organism>
<dbReference type="RefSeq" id="WP_008380180.1">
    <property type="nucleotide sequence ID" value="NZ_JBDKBP010000009.1"/>
</dbReference>
<protein>
    <recommendedName>
        <fullName evidence="3">PTS cellobiose transporter subunit IIA</fullName>
    </recommendedName>
</protein>
<dbReference type="Proteomes" id="UP001554047">
    <property type="component" value="Unassembled WGS sequence"/>
</dbReference>
<gene>
    <name evidence="1" type="ORF">AB1I55_05205</name>
</gene>
<evidence type="ECO:0008006" key="3">
    <source>
        <dbReference type="Google" id="ProtNLM"/>
    </source>
</evidence>
<accession>A0ABV3MAM7</accession>
<evidence type="ECO:0000313" key="2">
    <source>
        <dbReference type="Proteomes" id="UP001554047"/>
    </source>
</evidence>
<name>A0ABV3MAM7_9ENTE</name>
<keyword evidence="2" id="KW-1185">Reference proteome</keyword>
<reference evidence="1 2" key="1">
    <citation type="submission" date="2024-05" db="EMBL/GenBank/DDBJ databases">
        <title>Human gut microbiome strain richness.</title>
        <authorList>
            <person name="Chen-Liaw A."/>
        </authorList>
    </citation>
    <scope>NUCLEOTIDE SEQUENCE [LARGE SCALE GENOMIC DNA]</scope>
    <source>
        <strain evidence="1 2">J1100102st1_G3_J1100102_180507</strain>
    </source>
</reference>
<evidence type="ECO:0000313" key="1">
    <source>
        <dbReference type="EMBL" id="MEW3465507.1"/>
    </source>
</evidence>
<comment type="caution">
    <text evidence="1">The sequence shown here is derived from an EMBL/GenBank/DDBJ whole genome shotgun (WGS) entry which is preliminary data.</text>
</comment>
<dbReference type="EMBL" id="JBFDTB010000005">
    <property type="protein sequence ID" value="MEW3465507.1"/>
    <property type="molecule type" value="Genomic_DNA"/>
</dbReference>
<sequence>MTNQEQQKKMAEKNFRFNRFLFLRYVLAVFFFANLYWLLAAMASNALLLILPLALLVLAISAIGEYVRLYGSHSEQIAEKLRWTRLFYLCQLTMNLLLCAVCFFSPLFSFVFPFLDNTLHNRGILTLWLSVGLTLAALCLQRVNKIRRKKDTYYGYIKEYQKLIEGK</sequence>